<name>A0A437QRA0_9GAMM</name>
<evidence type="ECO:0000313" key="2">
    <source>
        <dbReference type="EMBL" id="RVU37028.1"/>
    </source>
</evidence>
<evidence type="ECO:0000313" key="3">
    <source>
        <dbReference type="Proteomes" id="UP000283077"/>
    </source>
</evidence>
<feature type="chain" id="PRO_5019157199" evidence="1">
    <location>
        <begin position="31"/>
        <end position="245"/>
    </location>
</feature>
<dbReference type="AlphaFoldDB" id="A0A437QRA0"/>
<feature type="signal peptide" evidence="1">
    <location>
        <begin position="1"/>
        <end position="30"/>
    </location>
</feature>
<reference evidence="2 3" key="1">
    <citation type="submission" date="2019-01" db="EMBL/GenBank/DDBJ databases">
        <authorList>
            <person name="Chen W.-M."/>
        </authorList>
    </citation>
    <scope>NUCLEOTIDE SEQUENCE [LARGE SCALE GENOMIC DNA]</scope>
    <source>
        <strain evidence="2 3">KYPC3</strain>
    </source>
</reference>
<dbReference type="OrthoDB" id="6696169at2"/>
<keyword evidence="3" id="KW-1185">Reference proteome</keyword>
<gene>
    <name evidence="2" type="ORF">EOE67_12010</name>
</gene>
<dbReference type="Proteomes" id="UP000283077">
    <property type="component" value="Unassembled WGS sequence"/>
</dbReference>
<dbReference type="EMBL" id="SACS01000012">
    <property type="protein sequence ID" value="RVU37028.1"/>
    <property type="molecule type" value="Genomic_DNA"/>
</dbReference>
<protein>
    <submittedName>
        <fullName evidence="2">Uncharacterized protein</fullName>
    </submittedName>
</protein>
<proteinExistence type="predicted"/>
<evidence type="ECO:0000256" key="1">
    <source>
        <dbReference type="SAM" id="SignalP"/>
    </source>
</evidence>
<accession>A0A437QRA0</accession>
<keyword evidence="1" id="KW-0732">Signal</keyword>
<sequence length="245" mass="28643">MSKTIKPVQYCYLLPVLCGLLLLSTGAVQAEGRVVDKVYHPYVQPLEREFEYRFAFQKQADHPDNNNIAQKIGYGFSIAERMALEMYVMAERESPEDYKLSGYELELRWMLTEQGEYSADWGLLFELERQNNNDNYEFTTGLLMEKEFGPTSLTLNALAVYEWGNTLESELESEFRLQYRYRWLPQVQPAIEFYAGENFKGAGPSMMGLHRFDKQELIKWEFAVIFAINDSTVNNTLRFAVEYEF</sequence>
<dbReference type="RefSeq" id="WP_127699324.1">
    <property type="nucleotide sequence ID" value="NZ_SACS01000012.1"/>
</dbReference>
<organism evidence="2 3">
    <name type="scientific">Rheinheimera riviphila</name>
    <dbReference type="NCBI Taxonomy" id="1834037"/>
    <lineage>
        <taxon>Bacteria</taxon>
        <taxon>Pseudomonadati</taxon>
        <taxon>Pseudomonadota</taxon>
        <taxon>Gammaproteobacteria</taxon>
        <taxon>Chromatiales</taxon>
        <taxon>Chromatiaceae</taxon>
        <taxon>Rheinheimera</taxon>
    </lineage>
</organism>
<comment type="caution">
    <text evidence="2">The sequence shown here is derived from an EMBL/GenBank/DDBJ whole genome shotgun (WGS) entry which is preliminary data.</text>
</comment>